<dbReference type="RefSeq" id="WP_107196237.1">
    <property type="nucleotide sequence ID" value="NZ_CP029462.1"/>
</dbReference>
<keyword evidence="1" id="KW-1133">Transmembrane helix</keyword>
<dbReference type="AlphaFoldDB" id="A0A346AYT6"/>
<keyword evidence="1" id="KW-0472">Membrane</keyword>
<evidence type="ECO:0000313" key="3">
    <source>
        <dbReference type="EMBL" id="AXL21029.1"/>
    </source>
</evidence>
<name>A0A346AYT6_9FIRM</name>
<keyword evidence="4" id="KW-1185">Reference proteome</keyword>
<evidence type="ECO:0000256" key="1">
    <source>
        <dbReference type="SAM" id="Phobius"/>
    </source>
</evidence>
<feature type="transmembrane region" description="Helical" evidence="1">
    <location>
        <begin position="95"/>
        <end position="113"/>
    </location>
</feature>
<sequence>MGKRIYYLDNLRTCLVFAGICFAALGNFRPFPLLHPYVPASINSLEGVAVDFLYNLAIVFIMPALFFISAYFGASSLRIHMILPYFKSKWTRLGWPWLIGTVLLAPELLYLASRSCGSHGDGPAFSLIHPPFWSAYFQSPFFFIGLLLLFHLALMGAKKWRRSLFQRAAAAPPSAGILAGFYALQLVVAAAFFGLLLTAHRAPDFWLPLYVLYLAATCGLYFCFGVYAFRHRWFTAGGYVPSAVHIVGAALLLGVVVASSYIAAGISVFISGTLFPLLLFFSILQLPLLLALLAAFAKWGDKETNKTKLAAGLAYPLYVVSDTLIQNTAYFLQPLSLGAPLKCILTLALSFLYGYMLCKYALRHLPCFKTR</sequence>
<feature type="transmembrane region" description="Helical" evidence="1">
    <location>
        <begin position="344"/>
        <end position="362"/>
    </location>
</feature>
<feature type="transmembrane region" description="Helical" evidence="1">
    <location>
        <begin position="309"/>
        <end position="332"/>
    </location>
</feature>
<dbReference type="EMBL" id="CP029462">
    <property type="protein sequence ID" value="AXL21029.1"/>
    <property type="molecule type" value="Genomic_DNA"/>
</dbReference>
<accession>A0A346AYT6</accession>
<evidence type="ECO:0000259" key="2">
    <source>
        <dbReference type="Pfam" id="PF01757"/>
    </source>
</evidence>
<feature type="transmembrane region" description="Helical" evidence="1">
    <location>
        <begin position="12"/>
        <end position="32"/>
    </location>
</feature>
<dbReference type="OrthoDB" id="5446016at2"/>
<dbReference type="InterPro" id="IPR050623">
    <property type="entry name" value="Glucan_succinyl_AcylTrfase"/>
</dbReference>
<gene>
    <name evidence="3" type="ORF">DKB62_05305</name>
</gene>
<feature type="transmembrane region" description="Helical" evidence="1">
    <location>
        <begin position="133"/>
        <end position="154"/>
    </location>
</feature>
<dbReference type="Pfam" id="PF01757">
    <property type="entry name" value="Acyl_transf_3"/>
    <property type="match status" value="1"/>
</dbReference>
<feature type="transmembrane region" description="Helical" evidence="1">
    <location>
        <begin position="175"/>
        <end position="199"/>
    </location>
</feature>
<organism evidence="3 4">
    <name type="scientific">Megasphaera stantonii</name>
    <dbReference type="NCBI Taxonomy" id="2144175"/>
    <lineage>
        <taxon>Bacteria</taxon>
        <taxon>Bacillati</taxon>
        <taxon>Bacillota</taxon>
        <taxon>Negativicutes</taxon>
        <taxon>Veillonellales</taxon>
        <taxon>Veillonellaceae</taxon>
        <taxon>Megasphaera</taxon>
    </lineage>
</organism>
<dbReference type="KEGG" id="meg:DKB62_05305"/>
<feature type="domain" description="Acyltransferase 3" evidence="2">
    <location>
        <begin position="5"/>
        <end position="353"/>
    </location>
</feature>
<reference evidence="3 4" key="1">
    <citation type="submission" date="2018-05" db="EMBL/GenBank/DDBJ databases">
        <title>Complete genome sequence of Megasphaera sp. AJH120T, isolated from the ceca of a chicken.</title>
        <authorList>
            <person name="Maki J."/>
            <person name="Looft T."/>
        </authorList>
    </citation>
    <scope>NUCLEOTIDE SEQUENCE [LARGE SCALE GENOMIC DNA]</scope>
    <source>
        <strain evidence="3 4">AJH120</strain>
    </source>
</reference>
<feature type="transmembrane region" description="Helical" evidence="1">
    <location>
        <begin position="274"/>
        <end position="297"/>
    </location>
</feature>
<dbReference type="InterPro" id="IPR002656">
    <property type="entry name" value="Acyl_transf_3_dom"/>
</dbReference>
<evidence type="ECO:0000313" key="4">
    <source>
        <dbReference type="Proteomes" id="UP000254337"/>
    </source>
</evidence>
<dbReference type="PANTHER" id="PTHR36927">
    <property type="entry name" value="BLR4337 PROTEIN"/>
    <property type="match status" value="1"/>
</dbReference>
<dbReference type="PANTHER" id="PTHR36927:SF1">
    <property type="entry name" value="MDO-LIKE PROTEIN"/>
    <property type="match status" value="1"/>
</dbReference>
<feature type="transmembrane region" description="Helical" evidence="1">
    <location>
        <begin position="205"/>
        <end position="227"/>
    </location>
</feature>
<dbReference type="Proteomes" id="UP000254337">
    <property type="component" value="Chromosome"/>
</dbReference>
<protein>
    <recommendedName>
        <fullName evidence="2">Acyltransferase 3 domain-containing protein</fullName>
    </recommendedName>
</protein>
<proteinExistence type="predicted"/>
<dbReference type="GO" id="GO:0016747">
    <property type="term" value="F:acyltransferase activity, transferring groups other than amino-acyl groups"/>
    <property type="evidence" value="ECO:0007669"/>
    <property type="project" value="InterPro"/>
</dbReference>
<feature type="transmembrane region" description="Helical" evidence="1">
    <location>
        <begin position="239"/>
        <end position="262"/>
    </location>
</feature>
<feature type="transmembrane region" description="Helical" evidence="1">
    <location>
        <begin position="52"/>
        <end position="74"/>
    </location>
</feature>
<keyword evidence="1" id="KW-0812">Transmembrane</keyword>